<keyword evidence="1" id="KW-0489">Methyltransferase</keyword>
<evidence type="ECO:0000256" key="1">
    <source>
        <dbReference type="ARBA" id="ARBA00022603"/>
    </source>
</evidence>
<protein>
    <recommendedName>
        <fullName evidence="3">DNA methylase N-4/N-6 domain-containing protein</fullName>
    </recommendedName>
</protein>
<organism evidence="4">
    <name type="scientific">marine sediment metagenome</name>
    <dbReference type="NCBI Taxonomy" id="412755"/>
    <lineage>
        <taxon>unclassified sequences</taxon>
        <taxon>metagenomes</taxon>
        <taxon>ecological metagenomes</taxon>
    </lineage>
</organism>
<reference evidence="4" key="1">
    <citation type="journal article" date="2014" name="Front. Microbiol.">
        <title>High frequency of phylogenetically diverse reductive dehalogenase-homologous genes in deep subseafloor sedimentary metagenomes.</title>
        <authorList>
            <person name="Kawai M."/>
            <person name="Futagami T."/>
            <person name="Toyoda A."/>
            <person name="Takaki Y."/>
            <person name="Nishi S."/>
            <person name="Hori S."/>
            <person name="Arai W."/>
            <person name="Tsubouchi T."/>
            <person name="Morono Y."/>
            <person name="Uchiyama I."/>
            <person name="Ito T."/>
            <person name="Fujiyama A."/>
            <person name="Inagaki F."/>
            <person name="Takami H."/>
        </authorList>
    </citation>
    <scope>NUCLEOTIDE SEQUENCE</scope>
    <source>
        <strain evidence="4">Expedition CK06-06</strain>
    </source>
</reference>
<dbReference type="EMBL" id="BARU01047594">
    <property type="protein sequence ID" value="GAI00522.1"/>
    <property type="molecule type" value="Genomic_DNA"/>
</dbReference>
<dbReference type="SUPFAM" id="SSF53335">
    <property type="entry name" value="S-adenosyl-L-methionine-dependent methyltransferases"/>
    <property type="match status" value="1"/>
</dbReference>
<dbReference type="InterPro" id="IPR002941">
    <property type="entry name" value="DNA_methylase_N4/N6"/>
</dbReference>
<dbReference type="InterPro" id="IPR029063">
    <property type="entry name" value="SAM-dependent_MTases_sf"/>
</dbReference>
<name>X1K0J6_9ZZZZ</name>
<evidence type="ECO:0000256" key="2">
    <source>
        <dbReference type="ARBA" id="ARBA00022679"/>
    </source>
</evidence>
<comment type="caution">
    <text evidence="4">The sequence shown here is derived from an EMBL/GenBank/DDBJ whole genome shotgun (WGS) entry which is preliminary data.</text>
</comment>
<dbReference type="GO" id="GO:0003677">
    <property type="term" value="F:DNA binding"/>
    <property type="evidence" value="ECO:0007669"/>
    <property type="project" value="InterPro"/>
</dbReference>
<dbReference type="Pfam" id="PF01555">
    <property type="entry name" value="N6_N4_Mtase"/>
    <property type="match status" value="1"/>
</dbReference>
<gene>
    <name evidence="4" type="ORF">S03H2_71233</name>
</gene>
<proteinExistence type="predicted"/>
<dbReference type="Gene3D" id="3.40.50.150">
    <property type="entry name" value="Vaccinia Virus protein VP39"/>
    <property type="match status" value="1"/>
</dbReference>
<evidence type="ECO:0000259" key="3">
    <source>
        <dbReference type="Pfam" id="PF01555"/>
    </source>
</evidence>
<accession>X1K0J6</accession>
<dbReference type="AlphaFoldDB" id="X1K0J6"/>
<evidence type="ECO:0000313" key="4">
    <source>
        <dbReference type="EMBL" id="GAI00522.1"/>
    </source>
</evidence>
<keyword evidence="2" id="KW-0808">Transferase</keyword>
<sequence length="66" mass="7159">IHGIFPYRGKISAKDASQIIQQLPRKGKLLDPFCGSGTIVYEAQKWGLESIGVDLNPIAVIIAILP</sequence>
<dbReference type="GO" id="GO:0032259">
    <property type="term" value="P:methylation"/>
    <property type="evidence" value="ECO:0007669"/>
    <property type="project" value="UniProtKB-KW"/>
</dbReference>
<feature type="domain" description="DNA methylase N-4/N-6" evidence="3">
    <location>
        <begin position="18"/>
        <end position="59"/>
    </location>
</feature>
<dbReference type="GO" id="GO:0008170">
    <property type="term" value="F:N-methyltransferase activity"/>
    <property type="evidence" value="ECO:0007669"/>
    <property type="project" value="InterPro"/>
</dbReference>
<feature type="non-terminal residue" evidence="4">
    <location>
        <position position="1"/>
    </location>
</feature>